<reference evidence="2 3" key="1">
    <citation type="submission" date="2017-02" db="EMBL/GenBank/DDBJ databases">
        <title>Comparative genomic analysis of Brazilian Leptospira kirschneri strains of different serogroups.</title>
        <authorList>
            <person name="Moreno L.Z."/>
            <person name="Miraglia F."/>
            <person name="Kremer F.S."/>
            <person name="Eslabao M.R."/>
            <person name="Lilenbaum W."/>
            <person name="Dellagostin O.A."/>
            <person name="Moreno A.M."/>
        </authorList>
    </citation>
    <scope>NUCLEOTIDE SEQUENCE [LARGE SCALE GENOMIC DNA]</scope>
    <source>
        <strain evidence="2 3">M110/06</strain>
    </source>
</reference>
<feature type="region of interest" description="Disordered" evidence="1">
    <location>
        <begin position="1"/>
        <end position="26"/>
    </location>
</feature>
<dbReference type="Proteomes" id="UP000191008">
    <property type="component" value="Unassembled WGS sequence"/>
</dbReference>
<gene>
    <name evidence="2" type="ORF">B1J93_01710</name>
</gene>
<sequence>MPRPIGSGVAEFPPRPKNSMRKRLKRRATQQNALKLKCLVSIGARQIVFYNKLKLKTIYRIKFLLCSLLTEAKGIVLRRRISPGFLTLNSQDLNVKLSELSGSLNGVEYRTLVVWYL</sequence>
<dbReference type="EMBL" id="MVIT01000032">
    <property type="protein sequence ID" value="OOV47225.1"/>
    <property type="molecule type" value="Genomic_DNA"/>
</dbReference>
<dbReference type="AlphaFoldDB" id="A0A1T1E2C8"/>
<evidence type="ECO:0000313" key="3">
    <source>
        <dbReference type="Proteomes" id="UP000191008"/>
    </source>
</evidence>
<comment type="caution">
    <text evidence="2">The sequence shown here is derived from an EMBL/GenBank/DDBJ whole genome shotgun (WGS) entry which is preliminary data.</text>
</comment>
<evidence type="ECO:0000256" key="1">
    <source>
        <dbReference type="SAM" id="MobiDB-lite"/>
    </source>
</evidence>
<protein>
    <submittedName>
        <fullName evidence="2">Uncharacterized protein</fullName>
    </submittedName>
</protein>
<accession>A0A1T1E2C8</accession>
<organism evidence="2 3">
    <name type="scientific">Leptospira kirschneri serovar Pomona</name>
    <dbReference type="NCBI Taxonomy" id="561005"/>
    <lineage>
        <taxon>Bacteria</taxon>
        <taxon>Pseudomonadati</taxon>
        <taxon>Spirochaetota</taxon>
        <taxon>Spirochaetia</taxon>
        <taxon>Leptospirales</taxon>
        <taxon>Leptospiraceae</taxon>
        <taxon>Leptospira</taxon>
    </lineage>
</organism>
<evidence type="ECO:0000313" key="2">
    <source>
        <dbReference type="EMBL" id="OOV47225.1"/>
    </source>
</evidence>
<name>A0A1T1E2C8_9LEPT</name>
<proteinExistence type="predicted"/>